<dbReference type="InterPro" id="IPR005548">
    <property type="entry name" value="Cell_div_FtsQ/DivIB_C"/>
</dbReference>
<dbReference type="GO" id="GO:0032153">
    <property type="term" value="C:cell division site"/>
    <property type="evidence" value="ECO:0007669"/>
    <property type="project" value="UniProtKB-UniRule"/>
</dbReference>
<feature type="region of interest" description="Disordered" evidence="9">
    <location>
        <begin position="227"/>
        <end position="263"/>
    </location>
</feature>
<evidence type="ECO:0000256" key="3">
    <source>
        <dbReference type="ARBA" id="ARBA00022618"/>
    </source>
</evidence>
<dbReference type="Pfam" id="PF03799">
    <property type="entry name" value="FtsQ_DivIB_C"/>
    <property type="match status" value="1"/>
</dbReference>
<dbReference type="AlphaFoldDB" id="A0A7T6ZBX0"/>
<evidence type="ECO:0000256" key="2">
    <source>
        <dbReference type="ARBA" id="ARBA00022475"/>
    </source>
</evidence>
<gene>
    <name evidence="8" type="primary">divIB</name>
    <name evidence="11" type="ORF">HUG20_12345</name>
</gene>
<comment type="function">
    <text evidence="8">Cell division protein that may be involved in stabilizing or promoting the assembly of the division complex.</text>
</comment>
<keyword evidence="4 8" id="KW-0812">Transmembrane</keyword>
<dbReference type="RefSeq" id="WP_200084977.1">
    <property type="nucleotide sequence ID" value="NZ_CP054706.1"/>
</dbReference>
<keyword evidence="3 8" id="KW-0132">Cell division</keyword>
<sequence>MGDRKVVSANERIPALKEQRKKRANRRLIISLITIFLLVGFVVYLQSPLSDIQAIHVEGIVTGEEGEVIAQSGLEQGDNIWAADVRDAEERIAETLPHVMEASVSRSFPNTIHIAVTEQERIAYMEENEEYIPVFANGEQSPDQNLDQLPGDAPVIYEWNDESRLETLLDEMEKLTDGVVNRISEVHPLDENHEGLRLYMNDGIEVETMVDQFAEYMSGYPSVAEEIDPEDSGVLHMKMRPYFESSSATDEEDDEDDSDEENS</sequence>
<feature type="compositionally biased region" description="Acidic residues" evidence="9">
    <location>
        <begin position="249"/>
        <end position="263"/>
    </location>
</feature>
<evidence type="ECO:0000256" key="1">
    <source>
        <dbReference type="ARBA" id="ARBA00004370"/>
    </source>
</evidence>
<evidence type="ECO:0000256" key="7">
    <source>
        <dbReference type="ARBA" id="ARBA00023306"/>
    </source>
</evidence>
<dbReference type="GO" id="GO:0043093">
    <property type="term" value="P:FtsZ-dependent cytokinesis"/>
    <property type="evidence" value="ECO:0007669"/>
    <property type="project" value="UniProtKB-UniRule"/>
</dbReference>
<evidence type="ECO:0000256" key="9">
    <source>
        <dbReference type="SAM" id="MobiDB-lite"/>
    </source>
</evidence>
<feature type="domain" description="POTRA" evidence="10">
    <location>
        <begin position="50"/>
        <end position="119"/>
    </location>
</feature>
<dbReference type="Proteomes" id="UP000595349">
    <property type="component" value="Chromosome"/>
</dbReference>
<dbReference type="PANTHER" id="PTHR37820:SF1">
    <property type="entry name" value="CELL DIVISION PROTEIN FTSQ"/>
    <property type="match status" value="1"/>
</dbReference>
<organism evidence="11 12">
    <name type="scientific">Salicibibacter cibi</name>
    <dbReference type="NCBI Taxonomy" id="2743001"/>
    <lineage>
        <taxon>Bacteria</taxon>
        <taxon>Bacillati</taxon>
        <taxon>Bacillota</taxon>
        <taxon>Bacilli</taxon>
        <taxon>Bacillales</taxon>
        <taxon>Bacillaceae</taxon>
        <taxon>Salicibibacter</taxon>
    </lineage>
</organism>
<protein>
    <recommendedName>
        <fullName evidence="8">Cell division protein DivIB</fullName>
    </recommendedName>
</protein>
<keyword evidence="5 8" id="KW-1133">Transmembrane helix</keyword>
<keyword evidence="12" id="KW-1185">Reference proteome</keyword>
<proteinExistence type="inferred from homology"/>
<comment type="subcellular location">
    <subcellularLocation>
        <location evidence="8">Cell membrane</location>
        <topology evidence="8">Single-pass type II membrane protein</topology>
    </subcellularLocation>
    <subcellularLocation>
        <location evidence="1">Membrane</location>
    </subcellularLocation>
    <text evidence="8">Localizes to the division septum.</text>
</comment>
<keyword evidence="2 8" id="KW-1003">Cell membrane</keyword>
<dbReference type="EMBL" id="CP054706">
    <property type="protein sequence ID" value="QQK80608.1"/>
    <property type="molecule type" value="Genomic_DNA"/>
</dbReference>
<dbReference type="InterPro" id="IPR034746">
    <property type="entry name" value="POTRA"/>
</dbReference>
<evidence type="ECO:0000259" key="10">
    <source>
        <dbReference type="PROSITE" id="PS51779"/>
    </source>
</evidence>
<evidence type="ECO:0000313" key="12">
    <source>
        <dbReference type="Proteomes" id="UP000595349"/>
    </source>
</evidence>
<comment type="similarity">
    <text evidence="8">Belongs to the FtsQ/DivIB family. DivIB subfamily.</text>
</comment>
<dbReference type="PANTHER" id="PTHR37820">
    <property type="entry name" value="CELL DIVISION PROTEIN DIVIB"/>
    <property type="match status" value="1"/>
</dbReference>
<evidence type="ECO:0000256" key="8">
    <source>
        <dbReference type="HAMAP-Rule" id="MF_00912"/>
    </source>
</evidence>
<dbReference type="Gene3D" id="3.40.50.10960">
    <property type="match status" value="1"/>
</dbReference>
<dbReference type="InterPro" id="IPR013685">
    <property type="entry name" value="POTRA_FtsQ_type"/>
</dbReference>
<reference evidence="11 12" key="1">
    <citation type="submission" date="2020-06" db="EMBL/GenBank/DDBJ databases">
        <title>Genomic analysis of Salicibibacter sp. NKC21-4.</title>
        <authorList>
            <person name="Oh Y.J."/>
        </authorList>
    </citation>
    <scope>NUCLEOTIDE SEQUENCE [LARGE SCALE GENOMIC DNA]</scope>
    <source>
        <strain evidence="11 12">NKC21-4</strain>
    </source>
</reference>
<name>A0A7T6ZBX0_9BACI</name>
<dbReference type="GO" id="GO:0005886">
    <property type="term" value="C:plasma membrane"/>
    <property type="evidence" value="ECO:0007669"/>
    <property type="project" value="UniProtKB-SubCell"/>
</dbReference>
<dbReference type="PROSITE" id="PS51779">
    <property type="entry name" value="POTRA"/>
    <property type="match status" value="1"/>
</dbReference>
<feature type="transmembrane region" description="Helical" evidence="8">
    <location>
        <begin position="28"/>
        <end position="45"/>
    </location>
</feature>
<evidence type="ECO:0000256" key="4">
    <source>
        <dbReference type="ARBA" id="ARBA00022692"/>
    </source>
</evidence>
<keyword evidence="6 8" id="KW-0472">Membrane</keyword>
<evidence type="ECO:0000256" key="6">
    <source>
        <dbReference type="ARBA" id="ARBA00023136"/>
    </source>
</evidence>
<dbReference type="Gene3D" id="3.10.20.310">
    <property type="entry name" value="membrane protein fhac"/>
    <property type="match status" value="1"/>
</dbReference>
<evidence type="ECO:0000313" key="11">
    <source>
        <dbReference type="EMBL" id="QQK80608.1"/>
    </source>
</evidence>
<dbReference type="Pfam" id="PF08478">
    <property type="entry name" value="POTRA_1"/>
    <property type="match status" value="1"/>
</dbReference>
<dbReference type="InterPro" id="IPR026580">
    <property type="entry name" value="DivIB"/>
</dbReference>
<dbReference type="KEGG" id="scib:HUG20_12345"/>
<dbReference type="HAMAP" id="MF_00912">
    <property type="entry name" value="DivIB"/>
    <property type="match status" value="1"/>
</dbReference>
<accession>A0A7T6ZBX0</accession>
<keyword evidence="7 8" id="KW-0131">Cell cycle</keyword>
<dbReference type="InterPro" id="IPR050487">
    <property type="entry name" value="FtsQ_DivIB"/>
</dbReference>
<evidence type="ECO:0000256" key="5">
    <source>
        <dbReference type="ARBA" id="ARBA00022989"/>
    </source>
</evidence>